<evidence type="ECO:0000256" key="4">
    <source>
        <dbReference type="ARBA" id="ARBA00023139"/>
    </source>
</evidence>
<gene>
    <name evidence="7" type="ORF">CFRA_00325</name>
</gene>
<proteinExistence type="predicted"/>
<feature type="compositionally biased region" description="Basic and acidic residues" evidence="6">
    <location>
        <begin position="575"/>
        <end position="588"/>
    </location>
</feature>
<evidence type="ECO:0000256" key="3">
    <source>
        <dbReference type="ARBA" id="ARBA00023136"/>
    </source>
</evidence>
<dbReference type="InterPro" id="IPR025971">
    <property type="entry name" value="LppP/LprE"/>
</dbReference>
<keyword evidence="5" id="KW-0449">Lipoprotein</keyword>
<evidence type="ECO:0000256" key="5">
    <source>
        <dbReference type="ARBA" id="ARBA00023288"/>
    </source>
</evidence>
<protein>
    <submittedName>
        <fullName evidence="7">Uncharacterized protein</fullName>
    </submittedName>
</protein>
<dbReference type="AlphaFoldDB" id="A0A1L7CQ72"/>
<evidence type="ECO:0000256" key="2">
    <source>
        <dbReference type="ARBA" id="ARBA00022729"/>
    </source>
</evidence>
<accession>A0A1L7CQ72</accession>
<keyword evidence="4" id="KW-0564">Palmitate</keyword>
<feature type="region of interest" description="Disordered" evidence="6">
    <location>
        <begin position="559"/>
        <end position="588"/>
    </location>
</feature>
<dbReference type="Pfam" id="PF14041">
    <property type="entry name" value="Lipoprotein_21"/>
    <property type="match status" value="1"/>
</dbReference>
<name>A0A1L7CQ72_9CORY</name>
<keyword evidence="2" id="KW-0732">Signal</keyword>
<keyword evidence="1" id="KW-1003">Cell membrane</keyword>
<evidence type="ECO:0000313" key="7">
    <source>
        <dbReference type="EMBL" id="APT87994.1"/>
    </source>
</evidence>
<feature type="compositionally biased region" description="Basic and acidic residues" evidence="6">
    <location>
        <begin position="71"/>
        <end position="81"/>
    </location>
</feature>
<sequence>MSALLIVVGCSSAPKEPEILAAPNPNMPTIGDFVSVGDLEVRVDDVDQRSSFDPADYDIPDLVDRSGVTTRSDRSSDHGSDSDSDSDSGSGSHGGSGSEPDSDRGSGSGSDSGASAHGPHPTLADGTTVTPGDGDGDSGAHGGADATSASEGDTPPTEKLEAEDGGSFGVIPASVCLGEGQSVEPGVQLTIHADLSTVDASGYEPIPGLNALVVERVEGDDGNGCNGLMVKILWVFQLPENERPSSIGLNGADQSIQDRKVIDLGAGGGEQCEEYNLDLMETALGYWLQTGAVFTNRRDVSWLDTEIRSNQFDPCAPLSWVTLHLETERLEPIETVVFFHGPDLVTDPGPLTASKVVNVTRKGADAVSVGVKGGTSVDTPTTMVDYRLEGDKLVESGWEGDDAYPRLDFDRQAVPRDSVVGYLGNARNPAYDYKVDWNGYDAVDVRVPVGEGGETYLNCRIGGEQALACDAPDGEHWTAKDLLSGPQDETPEGEPANRFEADLGLGGGARTYATDSSLSGGGEELPDEAVIKFGPYAMSTRGPGLTVGNNYSGYSVTLGGPVEEAEPPVQVSKSRWPDPESLKSWDRT</sequence>
<feature type="compositionally biased region" description="Low complexity" evidence="6">
    <location>
        <begin position="109"/>
        <end position="132"/>
    </location>
</feature>
<evidence type="ECO:0000313" key="8">
    <source>
        <dbReference type="Proteomes" id="UP000185434"/>
    </source>
</evidence>
<reference evidence="7 8" key="1">
    <citation type="submission" date="2014-08" db="EMBL/GenBank/DDBJ databases">
        <title>Complete genome sequence of Corynebacterium frankenforstense ST18(T) (=DSM 45800(T)), isolated from raw cow milk.</title>
        <authorList>
            <person name="Ruckert C."/>
            <person name="Albersmeier A."/>
            <person name="Winkler A."/>
            <person name="Lipski A."/>
            <person name="Kalinowski J."/>
        </authorList>
    </citation>
    <scope>NUCLEOTIDE SEQUENCE [LARGE SCALE GENOMIC DNA]</scope>
    <source>
        <strain evidence="7 8">ST18</strain>
    </source>
</reference>
<dbReference type="EMBL" id="CP009247">
    <property type="protein sequence ID" value="APT87994.1"/>
    <property type="molecule type" value="Genomic_DNA"/>
</dbReference>
<evidence type="ECO:0000256" key="6">
    <source>
        <dbReference type="SAM" id="MobiDB-lite"/>
    </source>
</evidence>
<organism evidence="7 8">
    <name type="scientific">Corynebacterium frankenforstense DSM 45800</name>
    <dbReference type="NCBI Taxonomy" id="1437875"/>
    <lineage>
        <taxon>Bacteria</taxon>
        <taxon>Bacillati</taxon>
        <taxon>Actinomycetota</taxon>
        <taxon>Actinomycetes</taxon>
        <taxon>Mycobacteriales</taxon>
        <taxon>Corynebacteriaceae</taxon>
        <taxon>Corynebacterium</taxon>
    </lineage>
</organism>
<evidence type="ECO:0000256" key="1">
    <source>
        <dbReference type="ARBA" id="ARBA00022475"/>
    </source>
</evidence>
<keyword evidence="8" id="KW-1185">Reference proteome</keyword>
<dbReference type="KEGG" id="cfk:CFRA_00325"/>
<dbReference type="Proteomes" id="UP000185434">
    <property type="component" value="Chromosome"/>
</dbReference>
<feature type="region of interest" description="Disordered" evidence="6">
    <location>
        <begin position="47"/>
        <end position="166"/>
    </location>
</feature>
<keyword evidence="3" id="KW-0472">Membrane</keyword>